<keyword evidence="1" id="KW-0175">Coiled coil</keyword>
<feature type="coiled-coil region" evidence="1">
    <location>
        <begin position="467"/>
        <end position="494"/>
    </location>
</feature>
<protein>
    <submittedName>
        <fullName evidence="4">DUF4976 domain-containing protein</fullName>
    </submittedName>
</protein>
<gene>
    <name evidence="4" type="ORF">C4532_10480</name>
</gene>
<accession>A0A419EXK9</accession>
<dbReference type="SUPFAM" id="SSF53649">
    <property type="entry name" value="Alkaline phosphatase-like"/>
    <property type="match status" value="1"/>
</dbReference>
<dbReference type="Gene3D" id="3.30.1120.10">
    <property type="match status" value="1"/>
</dbReference>
<dbReference type="InterPro" id="IPR000917">
    <property type="entry name" value="Sulfatase_N"/>
</dbReference>
<name>A0A419EXK9_9BACT</name>
<evidence type="ECO:0000256" key="1">
    <source>
        <dbReference type="SAM" id="Coils"/>
    </source>
</evidence>
<dbReference type="AlphaFoldDB" id="A0A419EXK9"/>
<reference evidence="4 5" key="1">
    <citation type="journal article" date="2017" name="ISME J.">
        <title>Energy and carbon metabolisms in a deep terrestrial subsurface fluid microbial community.</title>
        <authorList>
            <person name="Momper L."/>
            <person name="Jungbluth S.P."/>
            <person name="Lee M.D."/>
            <person name="Amend J.P."/>
        </authorList>
    </citation>
    <scope>NUCLEOTIDE SEQUENCE [LARGE SCALE GENOMIC DNA]</scope>
    <source>
        <strain evidence="4">SURF_17</strain>
    </source>
</reference>
<dbReference type="InterPro" id="IPR017850">
    <property type="entry name" value="Alkaline_phosphatase_core_sf"/>
</dbReference>
<evidence type="ECO:0000256" key="2">
    <source>
        <dbReference type="SAM" id="Phobius"/>
    </source>
</evidence>
<proteinExistence type="predicted"/>
<evidence type="ECO:0000313" key="4">
    <source>
        <dbReference type="EMBL" id="RJP69698.1"/>
    </source>
</evidence>
<keyword evidence="2" id="KW-0472">Membrane</keyword>
<organism evidence="4 5">
    <name type="scientific">Candidatus Abyssobacteria bacterium SURF_17</name>
    <dbReference type="NCBI Taxonomy" id="2093361"/>
    <lineage>
        <taxon>Bacteria</taxon>
        <taxon>Pseudomonadati</taxon>
        <taxon>Candidatus Hydrogenedentota</taxon>
        <taxon>Candidatus Abyssobacteria</taxon>
    </lineage>
</organism>
<keyword evidence="2" id="KW-0812">Transmembrane</keyword>
<dbReference type="InterPro" id="IPR052701">
    <property type="entry name" value="GAG_Ulvan_Degrading_Sulfatases"/>
</dbReference>
<dbReference type="Pfam" id="PF00884">
    <property type="entry name" value="Sulfatase"/>
    <property type="match status" value="1"/>
</dbReference>
<evidence type="ECO:0000313" key="5">
    <source>
        <dbReference type="Proteomes" id="UP000285961"/>
    </source>
</evidence>
<dbReference type="EMBL" id="QZKI01000079">
    <property type="protein sequence ID" value="RJP69698.1"/>
    <property type="molecule type" value="Genomic_DNA"/>
</dbReference>
<dbReference type="PANTHER" id="PTHR43751:SF3">
    <property type="entry name" value="SULFATASE N-TERMINAL DOMAIN-CONTAINING PROTEIN"/>
    <property type="match status" value="1"/>
</dbReference>
<sequence>MYAQLVSIWPGVKGNIFLRNIRRQSTSASSRGDRKRNLGSRRQVFLIGLLCLTILVISQFAGCFLHASARENVILITIDTLRADHLGCYGYPRPTSREIDELAQKSVVFTQCISQATATSASHASILTSLHPPAHGVIRNSLRLSPEIPSLVRLFRDGGYHTGAFVSSVVVSAQFGLNQGFQEYDDKLDSVELNRSHQTERRADSTTKAAMQWIEEKGGEKFFLWIHYIDPHGAYFPPESYRNLFVNDEWYSKGGELDVAEDDYSPNAIPAYQVLSDFREPSYYVSQYDAEIRFVDDQVGHLLRLLERANLMSKTIIIVTADHGETLTEREYCFSHGTRTYDEQAHIPLILYFPDLPPHKRIDVQVREIDIMPTILDKLRIKNPFPVHGHSLMPLVRGNADYAEKAALIFSDYGNDLYDTHLGAQRSVRTEEWKFIRNSWDGSEELYHLKNDPSERVNLAERNPESLSKMRKLFDEWESNIKQAEILRPELSRETIEQFESLGYLVK</sequence>
<feature type="domain" description="Sulfatase N-terminal" evidence="3">
    <location>
        <begin position="72"/>
        <end position="377"/>
    </location>
</feature>
<dbReference type="CDD" id="cd16148">
    <property type="entry name" value="sulfatase_like"/>
    <property type="match status" value="1"/>
</dbReference>
<evidence type="ECO:0000259" key="3">
    <source>
        <dbReference type="Pfam" id="PF00884"/>
    </source>
</evidence>
<feature type="transmembrane region" description="Helical" evidence="2">
    <location>
        <begin position="44"/>
        <end position="67"/>
    </location>
</feature>
<comment type="caution">
    <text evidence="4">The sequence shown here is derived from an EMBL/GenBank/DDBJ whole genome shotgun (WGS) entry which is preliminary data.</text>
</comment>
<dbReference type="PANTHER" id="PTHR43751">
    <property type="entry name" value="SULFATASE"/>
    <property type="match status" value="1"/>
</dbReference>
<dbReference type="Proteomes" id="UP000285961">
    <property type="component" value="Unassembled WGS sequence"/>
</dbReference>
<dbReference type="Gene3D" id="3.40.720.10">
    <property type="entry name" value="Alkaline Phosphatase, subunit A"/>
    <property type="match status" value="1"/>
</dbReference>
<keyword evidence="2" id="KW-1133">Transmembrane helix</keyword>